<keyword evidence="1" id="KW-0479">Metal-binding</keyword>
<dbReference type="SUPFAM" id="SSF63570">
    <property type="entry name" value="PABC (PABP) domain"/>
    <property type="match status" value="1"/>
</dbReference>
<dbReference type="Gene3D" id="3.30.160.60">
    <property type="entry name" value="Classic Zinc Finger"/>
    <property type="match status" value="1"/>
</dbReference>
<evidence type="ECO:0000256" key="3">
    <source>
        <dbReference type="ARBA" id="ARBA00022833"/>
    </source>
</evidence>
<proteinExistence type="predicted"/>
<name>A0A8C7T460_ONCMY</name>
<dbReference type="InterPro" id="IPR058030">
    <property type="entry name" value="TRIM8/14/16/25/29/45/65_CC"/>
</dbReference>
<dbReference type="InterPro" id="IPR036053">
    <property type="entry name" value="PABP-dom"/>
</dbReference>
<evidence type="ECO:0000259" key="7">
    <source>
        <dbReference type="PROSITE" id="PS50089"/>
    </source>
</evidence>
<dbReference type="PROSITE" id="PS51309">
    <property type="entry name" value="PABC"/>
    <property type="match status" value="1"/>
</dbReference>
<dbReference type="Gene3D" id="3.30.40.10">
    <property type="entry name" value="Zinc/RING finger domain, C3HC4 (zinc finger)"/>
    <property type="match status" value="1"/>
</dbReference>
<dbReference type="SMART" id="SM00184">
    <property type="entry name" value="RING"/>
    <property type="match status" value="1"/>
</dbReference>
<feature type="region of interest" description="Disordered" evidence="6">
    <location>
        <begin position="225"/>
        <end position="250"/>
    </location>
</feature>
<evidence type="ECO:0000256" key="2">
    <source>
        <dbReference type="ARBA" id="ARBA00022771"/>
    </source>
</evidence>
<dbReference type="GO" id="GO:0008270">
    <property type="term" value="F:zinc ion binding"/>
    <property type="evidence" value="ECO:0007669"/>
    <property type="project" value="UniProtKB-KW"/>
</dbReference>
<dbReference type="Pfam" id="PF00658">
    <property type="entry name" value="MLLE"/>
    <property type="match status" value="1"/>
</dbReference>
<dbReference type="SMART" id="SM00336">
    <property type="entry name" value="BBOX"/>
    <property type="match status" value="1"/>
</dbReference>
<dbReference type="GeneTree" id="ENSGT01150000286899"/>
<dbReference type="AlphaFoldDB" id="A0A8C7T460"/>
<dbReference type="SUPFAM" id="SSF57845">
    <property type="entry name" value="B-box zinc-binding domain"/>
    <property type="match status" value="1"/>
</dbReference>
<dbReference type="PROSITE" id="PS50119">
    <property type="entry name" value="ZF_BBOX"/>
    <property type="match status" value="1"/>
</dbReference>
<dbReference type="InterPro" id="IPR051051">
    <property type="entry name" value="E3_ubiq-ligase_TRIM/RNF"/>
</dbReference>
<feature type="coiled-coil region" evidence="5">
    <location>
        <begin position="298"/>
        <end position="335"/>
    </location>
</feature>
<dbReference type="InterPro" id="IPR001841">
    <property type="entry name" value="Znf_RING"/>
</dbReference>
<dbReference type="InterPro" id="IPR013083">
    <property type="entry name" value="Znf_RING/FYVE/PHD"/>
</dbReference>
<organism evidence="10 11">
    <name type="scientific">Oncorhynchus mykiss</name>
    <name type="common">Rainbow trout</name>
    <name type="synonym">Salmo gairdneri</name>
    <dbReference type="NCBI Taxonomy" id="8022"/>
    <lineage>
        <taxon>Eukaryota</taxon>
        <taxon>Metazoa</taxon>
        <taxon>Chordata</taxon>
        <taxon>Craniata</taxon>
        <taxon>Vertebrata</taxon>
        <taxon>Euteleostomi</taxon>
        <taxon>Actinopterygii</taxon>
        <taxon>Neopterygii</taxon>
        <taxon>Teleostei</taxon>
        <taxon>Protacanthopterygii</taxon>
        <taxon>Salmoniformes</taxon>
        <taxon>Salmonidae</taxon>
        <taxon>Salmoninae</taxon>
        <taxon>Oncorhynchus</taxon>
    </lineage>
</organism>
<evidence type="ECO:0000313" key="11">
    <source>
        <dbReference type="Proteomes" id="UP000694395"/>
    </source>
</evidence>
<dbReference type="SUPFAM" id="SSF57850">
    <property type="entry name" value="RING/U-box"/>
    <property type="match status" value="1"/>
</dbReference>
<dbReference type="CDD" id="cd19769">
    <property type="entry name" value="Bbox2_TRIM16-like"/>
    <property type="match status" value="1"/>
</dbReference>
<dbReference type="Pfam" id="PF00643">
    <property type="entry name" value="zf-B_box"/>
    <property type="match status" value="1"/>
</dbReference>
<evidence type="ECO:0000313" key="10">
    <source>
        <dbReference type="Ensembl" id="ENSOMYP00000076294.2"/>
    </source>
</evidence>
<dbReference type="PROSITE" id="PS00518">
    <property type="entry name" value="ZF_RING_1"/>
    <property type="match status" value="1"/>
</dbReference>
<evidence type="ECO:0000256" key="4">
    <source>
        <dbReference type="PROSITE-ProRule" id="PRU00024"/>
    </source>
</evidence>
<keyword evidence="11" id="KW-1185">Reference proteome</keyword>
<reference evidence="10" key="2">
    <citation type="submission" date="2025-08" db="UniProtKB">
        <authorList>
            <consortium name="Ensembl"/>
        </authorList>
    </citation>
    <scope>IDENTIFICATION</scope>
</reference>
<dbReference type="SMART" id="SM00517">
    <property type="entry name" value="PolyA"/>
    <property type="match status" value="1"/>
</dbReference>
<feature type="domain" description="B box-type" evidence="8">
    <location>
        <begin position="187"/>
        <end position="227"/>
    </location>
</feature>
<dbReference type="InterPro" id="IPR017907">
    <property type="entry name" value="Znf_RING_CS"/>
</dbReference>
<dbReference type="Gene3D" id="1.10.1900.10">
    <property type="entry name" value="c-terminal domain of poly(a) binding protein"/>
    <property type="match status" value="1"/>
</dbReference>
<evidence type="ECO:0000259" key="9">
    <source>
        <dbReference type="PROSITE" id="PS51309"/>
    </source>
</evidence>
<keyword evidence="5" id="KW-0175">Coiled coil</keyword>
<dbReference type="InterPro" id="IPR002004">
    <property type="entry name" value="PABP_HYD_C"/>
</dbReference>
<dbReference type="PROSITE" id="PS50089">
    <property type="entry name" value="ZF_RING_2"/>
    <property type="match status" value="1"/>
</dbReference>
<dbReference type="Pfam" id="PF15227">
    <property type="entry name" value="zf-C3HC4_4"/>
    <property type="match status" value="1"/>
</dbReference>
<evidence type="ECO:0000256" key="1">
    <source>
        <dbReference type="ARBA" id="ARBA00022723"/>
    </source>
</evidence>
<feature type="domain" description="PABC" evidence="9">
    <location>
        <begin position="504"/>
        <end position="581"/>
    </location>
</feature>
<sequence length="595" mass="67753">MWLDRQNQEVTNIFREMKVSRQTTPQCLSTTVQSVSVCINMAEATLGQDPFCCSICLDVLKDPVTTACGHSYCMGCIKGCWDQEDLKGVYSCPLCMESFIPRPVLRKNILLVELMEKQKKTGLKSAPPALCYAGPRDVECDFCTRRKLKAVKSCLVCLASYCETHLQPHFESPAFQKHKLVKASTQLQEKICSHHDKPLEVYCRTDQQCICYLCTMNEHKGHDTAAAERTEKQKQLVENQQKSQERIQQKEKEMQELRQAVVSLKLSAQVAVEDSERIFTELICSIERRNSEVKQQITAQENAEVSRAKRQLEQLEQEIAELRRRDAELEQLSHTEDHIHFFQSFQSLCVPPGSDALPSISVNPHISFHFVKNFVSEVTEQLEDICKKEIAKLSWEAPPSDYFMDAIPHTSYYNSNQLAGRRPSPRWITQQQYFQNKQATFSTVRPNVSHMVTPHRMAAQAAPAVTPVHMPQYKYAAGVSKPSYIHTLPQVVKQQPAVPVQEDQEPLTASKLAAAPPQEQKEMLGQRLYPLIQNMHPSLAGKITGMLLEIDNSELLYMLESPECLRSKVDEAVTVLHAHQAKQATMRQEKLKKRK</sequence>
<accession>A0A8C7T460</accession>
<dbReference type="Ensembl" id="ENSOMYT00000083038.2">
    <property type="protein sequence ID" value="ENSOMYP00000076294.2"/>
    <property type="gene ID" value="ENSOMYG00000035292.2"/>
</dbReference>
<dbReference type="PANTHER" id="PTHR25465">
    <property type="entry name" value="B-BOX DOMAIN CONTAINING"/>
    <property type="match status" value="1"/>
</dbReference>
<evidence type="ECO:0000256" key="5">
    <source>
        <dbReference type="SAM" id="Coils"/>
    </source>
</evidence>
<reference evidence="10" key="1">
    <citation type="submission" date="2020-07" db="EMBL/GenBank/DDBJ databases">
        <title>A long reads based de novo assembly of the rainbow trout Arlee double haploid line genome.</title>
        <authorList>
            <person name="Gao G."/>
            <person name="Palti Y."/>
        </authorList>
    </citation>
    <scope>NUCLEOTIDE SEQUENCE [LARGE SCALE GENOMIC DNA]</scope>
</reference>
<dbReference type="Pfam" id="PF25600">
    <property type="entry name" value="TRIM_CC"/>
    <property type="match status" value="1"/>
</dbReference>
<reference evidence="10" key="3">
    <citation type="submission" date="2025-09" db="UniProtKB">
        <authorList>
            <consortium name="Ensembl"/>
        </authorList>
    </citation>
    <scope>IDENTIFICATION</scope>
</reference>
<keyword evidence="3" id="KW-0862">Zinc</keyword>
<dbReference type="InterPro" id="IPR000315">
    <property type="entry name" value="Znf_B-box"/>
</dbReference>
<feature type="compositionally biased region" description="Basic and acidic residues" evidence="6">
    <location>
        <begin position="225"/>
        <end position="235"/>
    </location>
</feature>
<dbReference type="FunFam" id="1.10.1900.10:FF:000001">
    <property type="entry name" value="Polyadenylate-binding protein"/>
    <property type="match status" value="1"/>
</dbReference>
<keyword evidence="2 4" id="KW-0863">Zinc-finger</keyword>
<feature type="domain" description="RING-type" evidence="7">
    <location>
        <begin position="53"/>
        <end position="95"/>
    </location>
</feature>
<protein>
    <submittedName>
        <fullName evidence="10">Uncharacterized protein</fullName>
    </submittedName>
</protein>
<evidence type="ECO:0000259" key="8">
    <source>
        <dbReference type="PROSITE" id="PS50119"/>
    </source>
</evidence>
<dbReference type="Proteomes" id="UP000694395">
    <property type="component" value="Chromosome 1"/>
</dbReference>
<evidence type="ECO:0000256" key="6">
    <source>
        <dbReference type="SAM" id="MobiDB-lite"/>
    </source>
</evidence>
<dbReference type="Gene3D" id="4.10.830.40">
    <property type="match status" value="1"/>
</dbReference>
<dbReference type="PANTHER" id="PTHR25465:SF5">
    <property type="entry name" value="E3 UBIQUITIN_ISG15 LIGASE TRIM25-RELATED"/>
    <property type="match status" value="1"/>
</dbReference>
<dbReference type="GO" id="GO:0003723">
    <property type="term" value="F:RNA binding"/>
    <property type="evidence" value="ECO:0007669"/>
    <property type="project" value="InterPro"/>
</dbReference>